<keyword evidence="3" id="KW-1185">Reference proteome</keyword>
<reference evidence="2 3" key="1">
    <citation type="submission" date="2016-11" db="EMBL/GenBank/DDBJ databases">
        <authorList>
            <person name="Jaros S."/>
            <person name="Januszkiewicz K."/>
            <person name="Wedrychowicz H."/>
        </authorList>
    </citation>
    <scope>NUCLEOTIDE SEQUENCE [LARGE SCALE GENOMIC DNA]</scope>
    <source>
        <strain evidence="2 3">CGMCC 1.12145</strain>
    </source>
</reference>
<protein>
    <submittedName>
        <fullName evidence="2">Uncharacterized protein</fullName>
    </submittedName>
</protein>
<proteinExistence type="predicted"/>
<dbReference type="Proteomes" id="UP000182248">
    <property type="component" value="Unassembled WGS sequence"/>
</dbReference>
<gene>
    <name evidence="2" type="ORF">SAMN02927921_03869</name>
</gene>
<evidence type="ECO:0000313" key="2">
    <source>
        <dbReference type="EMBL" id="SFW74199.1"/>
    </source>
</evidence>
<feature type="transmembrane region" description="Helical" evidence="1">
    <location>
        <begin position="120"/>
        <end position="138"/>
    </location>
</feature>
<dbReference type="RefSeq" id="WP_072319103.1">
    <property type="nucleotide sequence ID" value="NZ_FPJE01000031.1"/>
</dbReference>
<dbReference type="AlphaFoldDB" id="A0A1K1RR34"/>
<accession>A0A1K1RR34</accession>
<name>A0A1K1RR34_9FLAO</name>
<dbReference type="EMBL" id="FPJE01000031">
    <property type="protein sequence ID" value="SFW74199.1"/>
    <property type="molecule type" value="Genomic_DNA"/>
</dbReference>
<organism evidence="2 3">
    <name type="scientific">Sinomicrobium oceani</name>
    <dbReference type="NCBI Taxonomy" id="1150368"/>
    <lineage>
        <taxon>Bacteria</taxon>
        <taxon>Pseudomonadati</taxon>
        <taxon>Bacteroidota</taxon>
        <taxon>Flavobacteriia</taxon>
        <taxon>Flavobacteriales</taxon>
        <taxon>Flavobacteriaceae</taxon>
        <taxon>Sinomicrobium</taxon>
    </lineage>
</organism>
<evidence type="ECO:0000256" key="1">
    <source>
        <dbReference type="SAM" id="Phobius"/>
    </source>
</evidence>
<keyword evidence="1" id="KW-0812">Transmembrane</keyword>
<keyword evidence="1" id="KW-0472">Membrane</keyword>
<evidence type="ECO:0000313" key="3">
    <source>
        <dbReference type="Proteomes" id="UP000182248"/>
    </source>
</evidence>
<sequence length="201" mass="23335">MQKFWKISDSKSNKLIYIKDKTIYKGNPKQEDSNQLDFQSSDLTFLKSLFSIPYSYIKRIENQSEKNEIKIFFGNDSEEELIVKDKNVKQEIFEFLKSDLPNFNYIFKLPSVFNYGKSQFFAILFITGIFLWSLYLAIQIENGIEYEIIGSGRSLSAIILLLANLGVVKNCIGYVIILSVIIYTLVKKLKSRSTMEILERS</sequence>
<keyword evidence="1" id="KW-1133">Transmembrane helix</keyword>
<feature type="transmembrane region" description="Helical" evidence="1">
    <location>
        <begin position="158"/>
        <end position="186"/>
    </location>
</feature>
<dbReference type="OrthoDB" id="667323at2"/>